<keyword evidence="2" id="KW-1185">Reference proteome</keyword>
<evidence type="ECO:0000313" key="1">
    <source>
        <dbReference type="EMBL" id="KAI8525957.1"/>
    </source>
</evidence>
<organism evidence="1 2">
    <name type="scientific">Rhododendron molle</name>
    <name type="common">Chinese azalea</name>
    <name type="synonym">Azalea mollis</name>
    <dbReference type="NCBI Taxonomy" id="49168"/>
    <lineage>
        <taxon>Eukaryota</taxon>
        <taxon>Viridiplantae</taxon>
        <taxon>Streptophyta</taxon>
        <taxon>Embryophyta</taxon>
        <taxon>Tracheophyta</taxon>
        <taxon>Spermatophyta</taxon>
        <taxon>Magnoliopsida</taxon>
        <taxon>eudicotyledons</taxon>
        <taxon>Gunneridae</taxon>
        <taxon>Pentapetalae</taxon>
        <taxon>asterids</taxon>
        <taxon>Ericales</taxon>
        <taxon>Ericaceae</taxon>
        <taxon>Ericoideae</taxon>
        <taxon>Rhodoreae</taxon>
        <taxon>Rhododendron</taxon>
    </lineage>
</organism>
<gene>
    <name evidence="1" type="ORF">RHMOL_Rhmol13G0270900</name>
</gene>
<accession>A0ACC0LCA1</accession>
<sequence length="143" mass="16018">MMGEEAENGRVRRNSDVIRDGVLSLLQRRRSEFIVYCNEDKQSISQEGWRLNGIQCRLNLDCFPAGKELHGFSLRMGMESDVFVANPLNDMYAESWNSTGASIVFHILNTSNVVSWNAMIADFTRSSLEHAAAGLVGQISSSW</sequence>
<proteinExistence type="predicted"/>
<protein>
    <submittedName>
        <fullName evidence="1">Uncharacterized protein</fullName>
    </submittedName>
</protein>
<evidence type="ECO:0000313" key="2">
    <source>
        <dbReference type="Proteomes" id="UP001062846"/>
    </source>
</evidence>
<dbReference type="Proteomes" id="UP001062846">
    <property type="component" value="Chromosome 13"/>
</dbReference>
<comment type="caution">
    <text evidence="1">The sequence shown here is derived from an EMBL/GenBank/DDBJ whole genome shotgun (WGS) entry which is preliminary data.</text>
</comment>
<dbReference type="EMBL" id="CM046400">
    <property type="protein sequence ID" value="KAI8525957.1"/>
    <property type="molecule type" value="Genomic_DNA"/>
</dbReference>
<name>A0ACC0LCA1_RHOML</name>
<reference evidence="1" key="1">
    <citation type="submission" date="2022-02" db="EMBL/GenBank/DDBJ databases">
        <title>Plant Genome Project.</title>
        <authorList>
            <person name="Zhang R.-G."/>
        </authorList>
    </citation>
    <scope>NUCLEOTIDE SEQUENCE</scope>
    <source>
        <strain evidence="1">AT1</strain>
    </source>
</reference>